<reference evidence="3" key="1">
    <citation type="submission" date="2018-05" db="EMBL/GenBank/DDBJ databases">
        <title>Zavarzinia sp. HR-AS.</title>
        <authorList>
            <person name="Lee Y."/>
            <person name="Jeon C.O."/>
        </authorList>
    </citation>
    <scope>NUCLEOTIDE SEQUENCE [LARGE SCALE GENOMIC DNA]</scope>
    <source>
        <strain evidence="3">DSM 1231</strain>
    </source>
</reference>
<protein>
    <submittedName>
        <fullName evidence="2">DNA-binding protein</fullName>
    </submittedName>
</protein>
<dbReference type="OrthoDB" id="8455293at2"/>
<dbReference type="NCBIfam" id="TIGR01764">
    <property type="entry name" value="excise"/>
    <property type="match status" value="1"/>
</dbReference>
<dbReference type="InterPro" id="IPR010093">
    <property type="entry name" value="SinI_DNA-bd"/>
</dbReference>
<keyword evidence="2" id="KW-0238">DNA-binding</keyword>
<accession>A0A317E543</accession>
<sequence length="69" mass="7425">MHTQDYTPAGFGIAKAALTINEVASVTSICRSKLYEAISSGRLKATKFDKRTLILAPDLVAFLTALPRA</sequence>
<dbReference type="AlphaFoldDB" id="A0A317E543"/>
<organism evidence="2 3">
    <name type="scientific">Zavarzinia compransoris</name>
    <dbReference type="NCBI Taxonomy" id="1264899"/>
    <lineage>
        <taxon>Bacteria</taxon>
        <taxon>Pseudomonadati</taxon>
        <taxon>Pseudomonadota</taxon>
        <taxon>Alphaproteobacteria</taxon>
        <taxon>Rhodospirillales</taxon>
        <taxon>Zavarziniaceae</taxon>
        <taxon>Zavarzinia</taxon>
    </lineage>
</organism>
<dbReference type="RefSeq" id="WP_109920337.1">
    <property type="nucleotide sequence ID" value="NZ_QGLF01000002.1"/>
</dbReference>
<dbReference type="EMBL" id="QGLF01000002">
    <property type="protein sequence ID" value="PWR21692.1"/>
    <property type="molecule type" value="Genomic_DNA"/>
</dbReference>
<evidence type="ECO:0000313" key="2">
    <source>
        <dbReference type="EMBL" id="PWR21692.1"/>
    </source>
</evidence>
<keyword evidence="3" id="KW-1185">Reference proteome</keyword>
<evidence type="ECO:0000259" key="1">
    <source>
        <dbReference type="Pfam" id="PF12728"/>
    </source>
</evidence>
<feature type="domain" description="Helix-turn-helix" evidence="1">
    <location>
        <begin position="18"/>
        <end position="65"/>
    </location>
</feature>
<comment type="caution">
    <text evidence="2">The sequence shown here is derived from an EMBL/GenBank/DDBJ whole genome shotgun (WGS) entry which is preliminary data.</text>
</comment>
<evidence type="ECO:0000313" key="3">
    <source>
        <dbReference type="Proteomes" id="UP000246077"/>
    </source>
</evidence>
<dbReference type="Pfam" id="PF12728">
    <property type="entry name" value="HTH_17"/>
    <property type="match status" value="1"/>
</dbReference>
<dbReference type="InterPro" id="IPR041657">
    <property type="entry name" value="HTH_17"/>
</dbReference>
<name>A0A317E543_9PROT</name>
<dbReference type="GO" id="GO:0003677">
    <property type="term" value="F:DNA binding"/>
    <property type="evidence" value="ECO:0007669"/>
    <property type="project" value="UniProtKB-KW"/>
</dbReference>
<gene>
    <name evidence="2" type="ORF">DKG75_06750</name>
</gene>
<proteinExistence type="predicted"/>
<dbReference type="Proteomes" id="UP000246077">
    <property type="component" value="Unassembled WGS sequence"/>
</dbReference>